<evidence type="ECO:0000256" key="5">
    <source>
        <dbReference type="ARBA" id="ARBA00023163"/>
    </source>
</evidence>
<dbReference type="FunFam" id="1.10.10.10:FF:000001">
    <property type="entry name" value="LysR family transcriptional regulator"/>
    <property type="match status" value="1"/>
</dbReference>
<sequence>MVQINLRDLRYLVAVANHRHFGRAAAACYVSQPTLSTQLKKLEQQLGVQLIERNSKQVMLTQAGKMIAERAHRVLNEVADIVDAARAAGDPMAGDLRLGLIPTVGPYLLPHLIPVLRDVCPRLKPLLYEEQTRALVTRLHRGELDAALMAVPVNDPRLHFTSLFHEPFYLALPAEHWLARGQHIELGDLEGEHILLLEEGHCLRDQALDVCDLAGASDIAEFHATSLETLRQMVALGAGVTLLPALAAAANAAVPNHAAIELRPFQQPVPQREMALYWRKGAAREPALHALADLIRNLSVVRALREPKQANHSAA</sequence>
<dbReference type="InterPro" id="IPR036388">
    <property type="entry name" value="WH-like_DNA-bd_sf"/>
</dbReference>
<evidence type="ECO:0000256" key="2">
    <source>
        <dbReference type="ARBA" id="ARBA00023015"/>
    </source>
</evidence>
<evidence type="ECO:0000256" key="1">
    <source>
        <dbReference type="ARBA" id="ARBA00009437"/>
    </source>
</evidence>
<dbReference type="InterPro" id="IPR005119">
    <property type="entry name" value="LysR_subst-bd"/>
</dbReference>
<name>A4BNY6_9GAMM</name>
<proteinExistence type="inferred from homology"/>
<dbReference type="Pfam" id="PF00126">
    <property type="entry name" value="HTH_1"/>
    <property type="match status" value="1"/>
</dbReference>
<dbReference type="RefSeq" id="WP_005002438.1">
    <property type="nucleotide sequence ID" value="NZ_CH672427.1"/>
</dbReference>
<dbReference type="Gene3D" id="1.10.10.10">
    <property type="entry name" value="Winged helix-like DNA-binding domain superfamily/Winged helix DNA-binding domain"/>
    <property type="match status" value="1"/>
</dbReference>
<dbReference type="HOGENOM" id="CLU_039613_6_4_6"/>
<dbReference type="AlphaFoldDB" id="A4BNY6"/>
<dbReference type="GO" id="GO:0003677">
    <property type="term" value="F:DNA binding"/>
    <property type="evidence" value="ECO:0007669"/>
    <property type="project" value="UniProtKB-KW"/>
</dbReference>
<keyword evidence="2" id="KW-0805">Transcription regulation</keyword>
<organism evidence="7 8">
    <name type="scientific">Nitrococcus mobilis Nb-231</name>
    <dbReference type="NCBI Taxonomy" id="314278"/>
    <lineage>
        <taxon>Bacteria</taxon>
        <taxon>Pseudomonadati</taxon>
        <taxon>Pseudomonadota</taxon>
        <taxon>Gammaproteobacteria</taxon>
        <taxon>Chromatiales</taxon>
        <taxon>Ectothiorhodospiraceae</taxon>
        <taxon>Nitrococcus</taxon>
    </lineage>
</organism>
<keyword evidence="5" id="KW-0804">Transcription</keyword>
<dbReference type="PROSITE" id="PS50931">
    <property type="entry name" value="HTH_LYSR"/>
    <property type="match status" value="1"/>
</dbReference>
<dbReference type="PANTHER" id="PTHR30346:SF26">
    <property type="entry name" value="HYDROGEN PEROXIDE-INDUCIBLE GENES ACTIVATOR"/>
    <property type="match status" value="1"/>
</dbReference>
<keyword evidence="3" id="KW-0238">DNA-binding</keyword>
<evidence type="ECO:0000256" key="3">
    <source>
        <dbReference type="ARBA" id="ARBA00023125"/>
    </source>
</evidence>
<evidence type="ECO:0000313" key="7">
    <source>
        <dbReference type="EMBL" id="EAR22935.1"/>
    </source>
</evidence>
<reference evidence="7 8" key="1">
    <citation type="submission" date="2006-02" db="EMBL/GenBank/DDBJ databases">
        <authorList>
            <person name="Waterbury J."/>
            <person name="Ferriera S."/>
            <person name="Johnson J."/>
            <person name="Kravitz S."/>
            <person name="Halpern A."/>
            <person name="Remington K."/>
            <person name="Beeson K."/>
            <person name="Tran B."/>
            <person name="Rogers Y.-H."/>
            <person name="Friedman R."/>
            <person name="Venter J.C."/>
        </authorList>
    </citation>
    <scope>NUCLEOTIDE SEQUENCE [LARGE SCALE GENOMIC DNA]</scope>
    <source>
        <strain evidence="7 8">Nb-231</strain>
    </source>
</reference>
<keyword evidence="4" id="KW-0010">Activator</keyword>
<dbReference type="PANTHER" id="PTHR30346">
    <property type="entry name" value="TRANSCRIPTIONAL DUAL REGULATOR HCAR-RELATED"/>
    <property type="match status" value="1"/>
</dbReference>
<dbReference type="OrthoDB" id="5297026at2"/>
<evidence type="ECO:0000256" key="4">
    <source>
        <dbReference type="ARBA" id="ARBA00023159"/>
    </source>
</evidence>
<gene>
    <name evidence="7" type="ORF">NB231_10793</name>
</gene>
<protein>
    <submittedName>
        <fullName evidence="7">Oxidative stress transcriptional regulator</fullName>
    </submittedName>
</protein>
<dbReference type="STRING" id="314278.NB231_10793"/>
<keyword evidence="8" id="KW-1185">Reference proteome</keyword>
<accession>A4BNY6</accession>
<dbReference type="InterPro" id="IPR036390">
    <property type="entry name" value="WH_DNA-bd_sf"/>
</dbReference>
<dbReference type="CDD" id="cd08411">
    <property type="entry name" value="PBP2_OxyR"/>
    <property type="match status" value="1"/>
</dbReference>
<evidence type="ECO:0000313" key="8">
    <source>
        <dbReference type="Proteomes" id="UP000003374"/>
    </source>
</evidence>
<dbReference type="PRINTS" id="PR00039">
    <property type="entry name" value="HTHLYSR"/>
</dbReference>
<dbReference type="eggNOG" id="COG0583">
    <property type="taxonomic scope" value="Bacteria"/>
</dbReference>
<evidence type="ECO:0000259" key="6">
    <source>
        <dbReference type="PROSITE" id="PS50931"/>
    </source>
</evidence>
<dbReference type="GO" id="GO:0032993">
    <property type="term" value="C:protein-DNA complex"/>
    <property type="evidence" value="ECO:0007669"/>
    <property type="project" value="TreeGrafter"/>
</dbReference>
<dbReference type="Proteomes" id="UP000003374">
    <property type="component" value="Unassembled WGS sequence"/>
</dbReference>
<dbReference type="SUPFAM" id="SSF46785">
    <property type="entry name" value="Winged helix' DNA-binding domain"/>
    <property type="match status" value="1"/>
</dbReference>
<comment type="similarity">
    <text evidence="1">Belongs to the LysR transcriptional regulatory family.</text>
</comment>
<dbReference type="SUPFAM" id="SSF53850">
    <property type="entry name" value="Periplasmic binding protein-like II"/>
    <property type="match status" value="1"/>
</dbReference>
<dbReference type="InterPro" id="IPR000847">
    <property type="entry name" value="LysR_HTH_N"/>
</dbReference>
<dbReference type="Gene3D" id="3.40.190.10">
    <property type="entry name" value="Periplasmic binding protein-like II"/>
    <property type="match status" value="2"/>
</dbReference>
<feature type="domain" description="HTH lysR-type" evidence="6">
    <location>
        <begin position="4"/>
        <end position="61"/>
    </location>
</feature>
<comment type="caution">
    <text evidence="7">The sequence shown here is derived from an EMBL/GenBank/DDBJ whole genome shotgun (WGS) entry which is preliminary data.</text>
</comment>
<dbReference type="EMBL" id="AAOF01000002">
    <property type="protein sequence ID" value="EAR22935.1"/>
    <property type="molecule type" value="Genomic_DNA"/>
</dbReference>
<dbReference type="GO" id="GO:0003700">
    <property type="term" value="F:DNA-binding transcription factor activity"/>
    <property type="evidence" value="ECO:0007669"/>
    <property type="project" value="InterPro"/>
</dbReference>
<dbReference type="Pfam" id="PF03466">
    <property type="entry name" value="LysR_substrate"/>
    <property type="match status" value="1"/>
</dbReference>